<organism evidence="1 2">
    <name type="scientific">Triparma laevis f. inornata</name>
    <dbReference type="NCBI Taxonomy" id="1714386"/>
    <lineage>
        <taxon>Eukaryota</taxon>
        <taxon>Sar</taxon>
        <taxon>Stramenopiles</taxon>
        <taxon>Ochrophyta</taxon>
        <taxon>Bolidophyceae</taxon>
        <taxon>Parmales</taxon>
        <taxon>Triparmaceae</taxon>
        <taxon>Triparma</taxon>
    </lineage>
</organism>
<comment type="caution">
    <text evidence="1">The sequence shown here is derived from an EMBL/GenBank/DDBJ whole genome shotgun (WGS) entry which is preliminary data.</text>
</comment>
<gene>
    <name evidence="1" type="ORF">TL16_g09700</name>
</gene>
<dbReference type="AlphaFoldDB" id="A0A9W7B4A0"/>
<name>A0A9W7B4A0_9STRA</name>
<reference evidence="2" key="1">
    <citation type="journal article" date="2023" name="Commun. Biol.">
        <title>Genome analysis of Parmales, the sister group of diatoms, reveals the evolutionary specialization of diatoms from phago-mixotrophs to photoautotrophs.</title>
        <authorList>
            <person name="Ban H."/>
            <person name="Sato S."/>
            <person name="Yoshikawa S."/>
            <person name="Yamada K."/>
            <person name="Nakamura Y."/>
            <person name="Ichinomiya M."/>
            <person name="Sato N."/>
            <person name="Blanc-Mathieu R."/>
            <person name="Endo H."/>
            <person name="Kuwata A."/>
            <person name="Ogata H."/>
        </authorList>
    </citation>
    <scope>NUCLEOTIDE SEQUENCE [LARGE SCALE GENOMIC DNA]</scope>
</reference>
<evidence type="ECO:0000313" key="1">
    <source>
        <dbReference type="EMBL" id="GMH83741.1"/>
    </source>
</evidence>
<dbReference type="Gene3D" id="3.40.50.12480">
    <property type="match status" value="1"/>
</dbReference>
<evidence type="ECO:0000313" key="2">
    <source>
        <dbReference type="Proteomes" id="UP001162640"/>
    </source>
</evidence>
<protein>
    <submittedName>
        <fullName evidence="1">Uncharacterized protein</fullName>
    </submittedName>
</protein>
<dbReference type="EMBL" id="BLQM01000333">
    <property type="protein sequence ID" value="GMH83741.1"/>
    <property type="molecule type" value="Genomic_DNA"/>
</dbReference>
<sequence>MERLGDESFASCDSLSLLHVPSSLKFLGMYVFLNCSNLVPSNIDSSETNKVVAFLRLDKREREEKLRLYPSESWNDSDYY</sequence>
<proteinExistence type="predicted"/>
<dbReference type="Proteomes" id="UP001162640">
    <property type="component" value="Unassembled WGS sequence"/>
</dbReference>
<accession>A0A9W7B4A0</accession>